<dbReference type="GO" id="GO:0009360">
    <property type="term" value="C:DNA polymerase III complex"/>
    <property type="evidence" value="ECO:0007669"/>
    <property type="project" value="UniProtKB-UniRule"/>
</dbReference>
<evidence type="ECO:0000256" key="5">
    <source>
        <dbReference type="NCBIfam" id="TIGR01128"/>
    </source>
</evidence>
<dbReference type="Gene3D" id="1.20.272.10">
    <property type="match status" value="1"/>
</dbReference>
<dbReference type="CDD" id="cd18138">
    <property type="entry name" value="HLD_clamp_pol_III_delta"/>
    <property type="match status" value="1"/>
</dbReference>
<evidence type="ECO:0000256" key="1">
    <source>
        <dbReference type="ARBA" id="ARBA00022679"/>
    </source>
</evidence>
<dbReference type="GO" id="GO:0003677">
    <property type="term" value="F:DNA binding"/>
    <property type="evidence" value="ECO:0007669"/>
    <property type="project" value="InterPro"/>
</dbReference>
<dbReference type="GO" id="GO:0006261">
    <property type="term" value="P:DNA-templated DNA replication"/>
    <property type="evidence" value="ECO:0007669"/>
    <property type="project" value="TreeGrafter"/>
</dbReference>
<evidence type="ECO:0000313" key="6">
    <source>
        <dbReference type="EMBL" id="SKA58370.1"/>
    </source>
</evidence>
<dbReference type="InterPro" id="IPR027417">
    <property type="entry name" value="P-loop_NTPase"/>
</dbReference>
<sequence>MALAPVYVISSDEPFLKNEKSSMLIQMARKELPEAEFMLFTNNDFSSGATANLARLENELIDPGLFGGDRIIKIYLDSINSTTVQVLQLLAKRSRPGVVTVVEIPRIKKTTLPTAPEKYTDKFRGQSSVETKLKHVLAFLMDIGGINEILYAPSGIQFNTWIMNQAQKHGLKIDADVVTFLSLCCEGNLVAVDQFFSIAKISGKEVIDLDTAKAYLESSSRYTGFEFSEAVLAPNTIRALNILASLCQTNSNRTQILSMVVSNFDKMLWVIRKLKEPENSQILRSRNFKERSAFFKSNGIVLPSTSDVLIKAASTMPDDFYEYLVSELAQAAKYLQEFDDKKAYQSLQNMAVSVYTSSVRELKKL</sequence>
<keyword evidence="1" id="KW-0808">Transferase</keyword>
<name>A0A1T4V070_9GAMM</name>
<dbReference type="Gene3D" id="1.10.8.60">
    <property type="match status" value="1"/>
</dbReference>
<dbReference type="PANTHER" id="PTHR34388:SF1">
    <property type="entry name" value="DNA POLYMERASE III SUBUNIT DELTA"/>
    <property type="match status" value="1"/>
</dbReference>
<keyword evidence="3" id="KW-0235">DNA replication</keyword>
<dbReference type="NCBIfam" id="TIGR01128">
    <property type="entry name" value="holA"/>
    <property type="match status" value="1"/>
</dbReference>
<keyword evidence="2" id="KW-0548">Nucleotidyltransferase</keyword>
<dbReference type="Gene3D" id="3.40.50.300">
    <property type="entry name" value="P-loop containing nucleotide triphosphate hydrolases"/>
    <property type="match status" value="1"/>
</dbReference>
<evidence type="ECO:0000256" key="3">
    <source>
        <dbReference type="ARBA" id="ARBA00022705"/>
    </source>
</evidence>
<keyword evidence="7" id="KW-1185">Reference proteome</keyword>
<dbReference type="EC" id="2.7.7.7" evidence="5"/>
<keyword evidence="4" id="KW-0239">DNA-directed DNA polymerase</keyword>
<dbReference type="InterPro" id="IPR005790">
    <property type="entry name" value="DNA_polIII_delta"/>
</dbReference>
<proteinExistence type="predicted"/>
<dbReference type="Proteomes" id="UP000242432">
    <property type="component" value="Unassembled WGS sequence"/>
</dbReference>
<dbReference type="STRING" id="83771.SAMN02910357_01352"/>
<organism evidence="6 7">
    <name type="scientific">Succinivibrio dextrinosolvens DSM 3072</name>
    <dbReference type="NCBI Taxonomy" id="1123324"/>
    <lineage>
        <taxon>Bacteria</taxon>
        <taxon>Pseudomonadati</taxon>
        <taxon>Pseudomonadota</taxon>
        <taxon>Gammaproteobacteria</taxon>
        <taxon>Aeromonadales</taxon>
        <taxon>Succinivibrionaceae</taxon>
        <taxon>Succinivibrio</taxon>
    </lineage>
</organism>
<dbReference type="GO" id="GO:0003887">
    <property type="term" value="F:DNA-directed DNA polymerase activity"/>
    <property type="evidence" value="ECO:0007669"/>
    <property type="project" value="UniProtKB-UniRule"/>
</dbReference>
<evidence type="ECO:0000313" key="7">
    <source>
        <dbReference type="Proteomes" id="UP000242432"/>
    </source>
</evidence>
<reference evidence="7" key="1">
    <citation type="submission" date="2017-02" db="EMBL/GenBank/DDBJ databases">
        <authorList>
            <person name="Varghese N."/>
            <person name="Submissions S."/>
        </authorList>
    </citation>
    <scope>NUCLEOTIDE SEQUENCE [LARGE SCALE GENOMIC DNA]</scope>
    <source>
        <strain evidence="7">DSM 3072</strain>
    </source>
</reference>
<dbReference type="AlphaFoldDB" id="A0A1T4V070"/>
<accession>A0A1T4V070</accession>
<dbReference type="RefSeq" id="WP_078928003.1">
    <property type="nucleotide sequence ID" value="NZ_FUXX01000004.1"/>
</dbReference>
<dbReference type="PANTHER" id="PTHR34388">
    <property type="entry name" value="DNA POLYMERASE III SUBUNIT DELTA"/>
    <property type="match status" value="1"/>
</dbReference>
<evidence type="ECO:0000256" key="2">
    <source>
        <dbReference type="ARBA" id="ARBA00022695"/>
    </source>
</evidence>
<dbReference type="EMBL" id="FUXX01000004">
    <property type="protein sequence ID" value="SKA58370.1"/>
    <property type="molecule type" value="Genomic_DNA"/>
</dbReference>
<evidence type="ECO:0000256" key="4">
    <source>
        <dbReference type="ARBA" id="ARBA00022932"/>
    </source>
</evidence>
<protein>
    <recommendedName>
        <fullName evidence="5">DNA polymerase III subunit delta</fullName>
        <ecNumber evidence="5">2.7.7.7</ecNumber>
    </recommendedName>
</protein>
<gene>
    <name evidence="6" type="ORF">SAMN02745213_00414</name>
</gene>